<sequence>MINQTNRLDKLISYLRHMRLPIMADQLLTLSQDSKIESKTTLDVLEEIITEEYQSRCLNTIARNLKTAQLSQPNANLDHMNYAPERRINRSLIEQLKTCQFIQNHHHVIIQGATGTGKSYIANALCRHVITQGYTALYTRMIELLAEINDSDSEGRLDKLLKKLAKVDLLVIDDFLLTTTTEFEQKYLMEVFEIRSRGKALVLSSQMSDVEWHKKLGGGAIAEAIIDRVSNNSHRIIISGESLSLCKGPE</sequence>
<accession>A0ABY5P8Y8</accession>
<dbReference type="Pfam" id="PF01695">
    <property type="entry name" value="IstB_IS21"/>
    <property type="match status" value="1"/>
</dbReference>
<dbReference type="SUPFAM" id="SSF52540">
    <property type="entry name" value="P-loop containing nucleoside triphosphate hydrolases"/>
    <property type="match status" value="1"/>
</dbReference>
<dbReference type="Proteomes" id="UP001315967">
    <property type="component" value="Chromosome"/>
</dbReference>
<dbReference type="PANTHER" id="PTHR30050:SF4">
    <property type="entry name" value="ATP-BINDING PROTEIN RV3427C IN INSERTION SEQUENCE-RELATED"/>
    <property type="match status" value="1"/>
</dbReference>
<evidence type="ECO:0000313" key="3">
    <source>
        <dbReference type="Proteomes" id="UP001315967"/>
    </source>
</evidence>
<keyword evidence="2" id="KW-0547">Nucleotide-binding</keyword>
<dbReference type="GO" id="GO:0005524">
    <property type="term" value="F:ATP binding"/>
    <property type="evidence" value="ECO:0007669"/>
    <property type="project" value="UniProtKB-KW"/>
</dbReference>
<gene>
    <name evidence="2" type="ORF">NRE15_06200</name>
</gene>
<feature type="domain" description="IstB-like ATP-binding" evidence="1">
    <location>
        <begin position="15"/>
        <end position="244"/>
    </location>
</feature>
<protein>
    <submittedName>
        <fullName evidence="2">ATP-binding protein</fullName>
    </submittedName>
</protein>
<keyword evidence="3" id="KW-1185">Reference proteome</keyword>
<evidence type="ECO:0000313" key="2">
    <source>
        <dbReference type="EMBL" id="UUX35231.1"/>
    </source>
</evidence>
<dbReference type="EMBL" id="CP102453">
    <property type="protein sequence ID" value="UUX35231.1"/>
    <property type="molecule type" value="Genomic_DNA"/>
</dbReference>
<organism evidence="2 3">
    <name type="scientific">Fundicoccus culcitae</name>
    <dbReference type="NCBI Taxonomy" id="2969821"/>
    <lineage>
        <taxon>Bacteria</taxon>
        <taxon>Bacillati</taxon>
        <taxon>Bacillota</taxon>
        <taxon>Bacilli</taxon>
        <taxon>Lactobacillales</taxon>
        <taxon>Aerococcaceae</taxon>
        <taxon>Fundicoccus</taxon>
    </lineage>
</organism>
<evidence type="ECO:0000259" key="1">
    <source>
        <dbReference type="Pfam" id="PF01695"/>
    </source>
</evidence>
<dbReference type="PANTHER" id="PTHR30050">
    <property type="entry name" value="CHROMOSOMAL REPLICATION INITIATOR PROTEIN DNAA"/>
    <property type="match status" value="1"/>
</dbReference>
<reference evidence="2 3" key="1">
    <citation type="submission" date="2022-08" db="EMBL/GenBank/DDBJ databases">
        <title>Aerococcaceae sp. nov isolated from spoiled eye mask.</title>
        <authorList>
            <person name="Zhou G."/>
            <person name="Xie X.-B."/>
            <person name="Shi Q.-S."/>
            <person name="Wang Y.-S."/>
            <person name="Wen X."/>
            <person name="Peng H."/>
            <person name="Yang X.-J."/>
            <person name="Tao H.-B."/>
            <person name="Huang X.-M."/>
        </authorList>
    </citation>
    <scope>NUCLEOTIDE SEQUENCE [LARGE SCALE GENOMIC DNA]</scope>
    <source>
        <strain evidence="3">DM20194951</strain>
    </source>
</reference>
<dbReference type="InterPro" id="IPR002611">
    <property type="entry name" value="IstB_ATP-bd"/>
</dbReference>
<dbReference type="PIRSF" id="PIRSF003073">
    <property type="entry name" value="DNAC_TnpB_IstB"/>
    <property type="match status" value="1"/>
</dbReference>
<proteinExistence type="predicted"/>
<dbReference type="InterPro" id="IPR027417">
    <property type="entry name" value="P-loop_NTPase"/>
</dbReference>
<dbReference type="RefSeq" id="WP_313794721.1">
    <property type="nucleotide sequence ID" value="NZ_CP102453.1"/>
</dbReference>
<name>A0ABY5P8Y8_9LACT</name>
<dbReference type="Gene3D" id="3.40.50.300">
    <property type="entry name" value="P-loop containing nucleotide triphosphate hydrolases"/>
    <property type="match status" value="1"/>
</dbReference>
<dbReference type="InterPro" id="IPR028350">
    <property type="entry name" value="DNAC/IstB-like"/>
</dbReference>
<keyword evidence="2" id="KW-0067">ATP-binding</keyword>